<dbReference type="Pfam" id="PF00582">
    <property type="entry name" value="Usp"/>
    <property type="match status" value="2"/>
</dbReference>
<dbReference type="PANTHER" id="PTHR46268:SF6">
    <property type="entry name" value="UNIVERSAL STRESS PROTEIN UP12"/>
    <property type="match status" value="1"/>
</dbReference>
<dbReference type="PANTHER" id="PTHR46268">
    <property type="entry name" value="STRESS RESPONSE PROTEIN NHAX"/>
    <property type="match status" value="1"/>
</dbReference>
<evidence type="ECO:0000256" key="1">
    <source>
        <dbReference type="ARBA" id="ARBA00008791"/>
    </source>
</evidence>
<dbReference type="PRINTS" id="PR01438">
    <property type="entry name" value="UNVRSLSTRESS"/>
</dbReference>
<proteinExistence type="inferred from homology"/>
<accession>A0ABN2ZKE8</accession>
<evidence type="ECO:0000313" key="4">
    <source>
        <dbReference type="Proteomes" id="UP001422759"/>
    </source>
</evidence>
<dbReference type="Gene3D" id="3.40.50.620">
    <property type="entry name" value="HUPs"/>
    <property type="match status" value="2"/>
</dbReference>
<dbReference type="InterPro" id="IPR006016">
    <property type="entry name" value="UspA"/>
</dbReference>
<dbReference type="InterPro" id="IPR014729">
    <property type="entry name" value="Rossmann-like_a/b/a_fold"/>
</dbReference>
<evidence type="ECO:0000259" key="2">
    <source>
        <dbReference type="Pfam" id="PF00582"/>
    </source>
</evidence>
<dbReference type="Proteomes" id="UP001422759">
    <property type="component" value="Unassembled WGS sequence"/>
</dbReference>
<dbReference type="InterPro" id="IPR006015">
    <property type="entry name" value="Universal_stress_UspA"/>
</dbReference>
<gene>
    <name evidence="3" type="ORF">GCM10009760_29810</name>
</gene>
<comment type="caution">
    <text evidence="3">The sequence shown here is derived from an EMBL/GenBank/DDBJ whole genome shotgun (WGS) entry which is preliminary data.</text>
</comment>
<protein>
    <submittedName>
        <fullName evidence="3">Universal stress protein</fullName>
    </submittedName>
</protein>
<dbReference type="EMBL" id="BAAANT010000014">
    <property type="protein sequence ID" value="GAA2143436.1"/>
    <property type="molecule type" value="Genomic_DNA"/>
</dbReference>
<organism evidence="3 4">
    <name type="scientific">Kitasatospora kazusensis</name>
    <dbReference type="NCBI Taxonomy" id="407974"/>
    <lineage>
        <taxon>Bacteria</taxon>
        <taxon>Bacillati</taxon>
        <taxon>Actinomycetota</taxon>
        <taxon>Actinomycetes</taxon>
        <taxon>Kitasatosporales</taxon>
        <taxon>Streptomycetaceae</taxon>
        <taxon>Kitasatospora</taxon>
    </lineage>
</organism>
<comment type="similarity">
    <text evidence="1">Belongs to the universal stress protein A family.</text>
</comment>
<feature type="domain" description="UspA" evidence="2">
    <location>
        <begin position="1"/>
        <end position="136"/>
    </location>
</feature>
<dbReference type="SUPFAM" id="SSF52402">
    <property type="entry name" value="Adenine nucleotide alpha hydrolases-like"/>
    <property type="match status" value="2"/>
</dbReference>
<evidence type="ECO:0000313" key="3">
    <source>
        <dbReference type="EMBL" id="GAA2143436.1"/>
    </source>
</evidence>
<feature type="domain" description="UspA" evidence="2">
    <location>
        <begin position="147"/>
        <end position="283"/>
    </location>
</feature>
<name>A0ABN2ZKE8_9ACTN</name>
<keyword evidence="4" id="KW-1185">Reference proteome</keyword>
<sequence>MRYRVVVGIDGTDASHDAVDWAADEARQRRGSLHLLHAWFGEMAQAFTGRATHLSRDAGEEALGAAAEQARLRHPDLAVTTELVDGHARDAVLAAAGEAELLVLGARGSGGFPRLLVGSTSLDAAARAACPVVVVHPAADRASAGGVLAGVHGRDPEQPVLDFAFEAAVRRELPLLAVHAWSYPLVAGAGRALPPVFEEGHIKAEQDRLLAEVLAGYRQEYPGVKVETLSVRSGAARELVALSAAHQLVVVGRHGTARGPLGRLGSVSQAVVQHGQCPVAVVPAG</sequence>
<reference evidence="3 4" key="1">
    <citation type="journal article" date="2019" name="Int. J. Syst. Evol. Microbiol.">
        <title>The Global Catalogue of Microorganisms (GCM) 10K type strain sequencing project: providing services to taxonomists for standard genome sequencing and annotation.</title>
        <authorList>
            <consortium name="The Broad Institute Genomics Platform"/>
            <consortium name="The Broad Institute Genome Sequencing Center for Infectious Disease"/>
            <person name="Wu L."/>
            <person name="Ma J."/>
        </authorList>
    </citation>
    <scope>NUCLEOTIDE SEQUENCE [LARGE SCALE GENOMIC DNA]</scope>
    <source>
        <strain evidence="3 4">JCM 14560</strain>
    </source>
</reference>
<dbReference type="RefSeq" id="WP_344464940.1">
    <property type="nucleotide sequence ID" value="NZ_BAAANT010000014.1"/>
</dbReference>